<dbReference type="Pfam" id="PF11845">
    <property type="entry name" value="Tll0287-like"/>
    <property type="match status" value="1"/>
</dbReference>
<dbReference type="AlphaFoldDB" id="A0A1I6Q696"/>
<dbReference type="InterPro" id="IPR021796">
    <property type="entry name" value="Tll0287-like_dom"/>
</dbReference>
<keyword evidence="3" id="KW-1185">Reference proteome</keyword>
<organism evidence="2 3">
    <name type="scientific">Lutibacter maritimus</name>
    <dbReference type="NCBI Taxonomy" id="593133"/>
    <lineage>
        <taxon>Bacteria</taxon>
        <taxon>Pseudomonadati</taxon>
        <taxon>Bacteroidota</taxon>
        <taxon>Flavobacteriia</taxon>
        <taxon>Flavobacteriales</taxon>
        <taxon>Flavobacteriaceae</taxon>
        <taxon>Lutibacter</taxon>
    </lineage>
</organism>
<dbReference type="OrthoDB" id="1494333at2"/>
<sequence length="190" mass="21353">MIQRTFYLLSILLITISCNSSFSEKEKEEYRVKGKEIAEASFLALSTQLTEQMKAGGPAQAIPFCNQKAMPITNELSDKFKATIKRTSNNLRNPDNAPSKRESEILADFQKMKMDGKQLSPIVELDANNKKHFYAPIILKANCLVCHGKLNETVNIKTDSIIKSLYPNDKATGYAEGDLRGIWSITFKNK</sequence>
<evidence type="ECO:0000259" key="1">
    <source>
        <dbReference type="Pfam" id="PF11845"/>
    </source>
</evidence>
<evidence type="ECO:0000313" key="3">
    <source>
        <dbReference type="Proteomes" id="UP000199312"/>
    </source>
</evidence>
<proteinExistence type="predicted"/>
<evidence type="ECO:0000313" key="2">
    <source>
        <dbReference type="EMBL" id="SFS47962.1"/>
    </source>
</evidence>
<name>A0A1I6Q696_9FLAO</name>
<dbReference type="RefSeq" id="WP_090224463.1">
    <property type="nucleotide sequence ID" value="NZ_FOZP01000003.1"/>
</dbReference>
<gene>
    <name evidence="2" type="ORF">SAMN04488006_1534</name>
</gene>
<dbReference type="PROSITE" id="PS51257">
    <property type="entry name" value="PROKAR_LIPOPROTEIN"/>
    <property type="match status" value="1"/>
</dbReference>
<dbReference type="EMBL" id="FOZP01000003">
    <property type="protein sequence ID" value="SFS47962.1"/>
    <property type="molecule type" value="Genomic_DNA"/>
</dbReference>
<reference evidence="3" key="1">
    <citation type="submission" date="2016-10" db="EMBL/GenBank/DDBJ databases">
        <authorList>
            <person name="Varghese N."/>
            <person name="Submissions S."/>
        </authorList>
    </citation>
    <scope>NUCLEOTIDE SEQUENCE [LARGE SCALE GENOMIC DNA]</scope>
    <source>
        <strain evidence="3">DSM 24450</strain>
    </source>
</reference>
<accession>A0A1I6Q696</accession>
<feature type="domain" description="Tll0287-like" evidence="1">
    <location>
        <begin position="44"/>
        <end position="186"/>
    </location>
</feature>
<dbReference type="STRING" id="593133.SAMN04488006_1534"/>
<protein>
    <recommendedName>
        <fullName evidence="1">Tll0287-like domain-containing protein</fullName>
    </recommendedName>
</protein>
<dbReference type="Proteomes" id="UP000199312">
    <property type="component" value="Unassembled WGS sequence"/>
</dbReference>